<keyword evidence="2" id="KW-1185">Reference proteome</keyword>
<name>A0A4R7ZER3_9FIRM</name>
<dbReference type="OrthoDB" id="9800945at2"/>
<gene>
    <name evidence="1" type="ORF">EDD63_12827</name>
</gene>
<dbReference type="Proteomes" id="UP000294743">
    <property type="component" value="Unassembled WGS sequence"/>
</dbReference>
<accession>A0A4R7ZER3</accession>
<sequence>MRILNYSEWKDTALTLHQLSQMLGKTKLAWLEPQPEWNHSLLQINADGFTTGLISNGVNSFEVRICLEDGKVEALNLNGGKSSFSFESGKSVAQYYEMYKKMLEDVMCHTNICTTPMEMSITTPFEKNHTILHYDATCARDFHRMMAFAYEQELKFVSSFRGKKILPSFFWGTFDMSTVLFSGKEEPFPYNGYIEKSAFDEQMIEFGFWPGDDVVDEPAFFILPYPFITKDLTETPIQPNKAYYSNEKAEYFLTLRDAFSYDDPAQAVIDFFTSAYKIVTYGKIRLLLTEGRVLTTLFLSFTL</sequence>
<comment type="caution">
    <text evidence="1">The sequence shown here is derived from an EMBL/GenBank/DDBJ whole genome shotgun (WGS) entry which is preliminary data.</text>
</comment>
<dbReference type="RefSeq" id="WP_134170189.1">
    <property type="nucleotide sequence ID" value="NZ_SODD01000028.1"/>
</dbReference>
<dbReference type="InterPro" id="IPR046038">
    <property type="entry name" value="DUF5996"/>
</dbReference>
<dbReference type="AlphaFoldDB" id="A0A4R7ZER3"/>
<evidence type="ECO:0000313" key="2">
    <source>
        <dbReference type="Proteomes" id="UP000294743"/>
    </source>
</evidence>
<proteinExistence type="predicted"/>
<evidence type="ECO:0000313" key="1">
    <source>
        <dbReference type="EMBL" id="TDW16123.1"/>
    </source>
</evidence>
<protein>
    <submittedName>
        <fullName evidence="1">Uncharacterized protein</fullName>
    </submittedName>
</protein>
<organism evidence="1 2">
    <name type="scientific">Breznakia blatticola</name>
    <dbReference type="NCBI Taxonomy" id="1754012"/>
    <lineage>
        <taxon>Bacteria</taxon>
        <taxon>Bacillati</taxon>
        <taxon>Bacillota</taxon>
        <taxon>Erysipelotrichia</taxon>
        <taxon>Erysipelotrichales</taxon>
        <taxon>Erysipelotrichaceae</taxon>
        <taxon>Breznakia</taxon>
    </lineage>
</organism>
<reference evidence="1 2" key="1">
    <citation type="submission" date="2019-03" db="EMBL/GenBank/DDBJ databases">
        <title>Genomic Encyclopedia of Type Strains, Phase IV (KMG-IV): sequencing the most valuable type-strain genomes for metagenomic binning, comparative biology and taxonomic classification.</title>
        <authorList>
            <person name="Goeker M."/>
        </authorList>
    </citation>
    <scope>NUCLEOTIDE SEQUENCE [LARGE SCALE GENOMIC DNA]</scope>
    <source>
        <strain evidence="1 2">DSM 28867</strain>
    </source>
</reference>
<dbReference type="Pfam" id="PF19459">
    <property type="entry name" value="DUF5996"/>
    <property type="match status" value="1"/>
</dbReference>
<dbReference type="EMBL" id="SODD01000028">
    <property type="protein sequence ID" value="TDW16123.1"/>
    <property type="molecule type" value="Genomic_DNA"/>
</dbReference>